<protein>
    <submittedName>
        <fullName evidence="1">Uncharacterized protein</fullName>
    </submittedName>
</protein>
<dbReference type="AlphaFoldDB" id="A0A6J4MSC4"/>
<reference evidence="1" key="1">
    <citation type="submission" date="2020-02" db="EMBL/GenBank/DDBJ databases">
        <authorList>
            <person name="Meier V. D."/>
        </authorList>
    </citation>
    <scope>NUCLEOTIDE SEQUENCE</scope>
    <source>
        <strain evidence="1">AVDCRST_MAG32</strain>
    </source>
</reference>
<gene>
    <name evidence="1" type="ORF">AVDCRST_MAG32-220</name>
</gene>
<organism evidence="1">
    <name type="scientific">uncultured Nocardioides sp</name>
    <dbReference type="NCBI Taxonomy" id="198441"/>
    <lineage>
        <taxon>Bacteria</taxon>
        <taxon>Bacillati</taxon>
        <taxon>Actinomycetota</taxon>
        <taxon>Actinomycetes</taxon>
        <taxon>Propionibacteriales</taxon>
        <taxon>Nocardioidaceae</taxon>
        <taxon>Nocardioides</taxon>
        <taxon>environmental samples</taxon>
    </lineage>
</organism>
<proteinExistence type="predicted"/>
<accession>A0A6J4MSC4</accession>
<evidence type="ECO:0000313" key="1">
    <source>
        <dbReference type="EMBL" id="CAA9367496.1"/>
    </source>
</evidence>
<name>A0A6J4MSC4_9ACTN</name>
<sequence length="187" mass="20429">MPKHNAFLHIGPGVLGVASTHAALVDNHTLARAGLAVPRLDAAHMQHADLEIRRLHQEAGLRRKDVEGAWAEVCRQAYRAKRDVVISQPGLVEATDDQAALAYDGLFGFRVHLVLTPPAVPDDLEAAFGPWTRLVRKQGRRFVVPVGAGMAPTVFAGELARLAHDVRRERAERALLKRARRAKPSAA</sequence>
<dbReference type="EMBL" id="CADCUM010000008">
    <property type="protein sequence ID" value="CAA9367496.1"/>
    <property type="molecule type" value="Genomic_DNA"/>
</dbReference>